<dbReference type="EMBL" id="RBVX01000011">
    <property type="protein sequence ID" value="RSL32938.1"/>
    <property type="molecule type" value="Genomic_DNA"/>
</dbReference>
<comment type="function">
    <text evidence="12 19">Catalyzes the ATP-dependent transfer of a sulfur to tRNA to produce 4-thiouridine in position 8 of tRNAs, which functions as a near-UV photosensor. Also catalyzes the transfer of sulfur to the sulfur carrier protein ThiS, forming ThiS-thiocarboxylate. This is a step in the synthesis of thiazole, in the thiamine biosynthesis pathway. The sulfur is donated as persulfide by IscS.</text>
</comment>
<evidence type="ECO:0000313" key="22">
    <source>
        <dbReference type="Proteomes" id="UP000275076"/>
    </source>
</evidence>
<dbReference type="PANTHER" id="PTHR43209:SF1">
    <property type="entry name" value="TRNA SULFURTRANSFERASE"/>
    <property type="match status" value="1"/>
</dbReference>
<dbReference type="GO" id="GO:0004810">
    <property type="term" value="F:CCA tRNA nucleotidyltransferase activity"/>
    <property type="evidence" value="ECO:0007669"/>
    <property type="project" value="InterPro"/>
</dbReference>
<organism evidence="21 22">
    <name type="scientific">Salibacterium salarium</name>
    <dbReference type="NCBI Taxonomy" id="284579"/>
    <lineage>
        <taxon>Bacteria</taxon>
        <taxon>Bacillati</taxon>
        <taxon>Bacillota</taxon>
        <taxon>Bacilli</taxon>
        <taxon>Bacillales</taxon>
        <taxon>Bacillaceae</taxon>
    </lineage>
</organism>
<evidence type="ECO:0000256" key="5">
    <source>
        <dbReference type="ARBA" id="ARBA00022679"/>
    </source>
</evidence>
<comment type="catalytic activity">
    <reaction evidence="11 19">
        <text>[ThiS sulfur-carrier protein]-C-terminal Gly-Gly-AMP + S-sulfanyl-L-cysteinyl-[cysteine desulfurase] + AH2 = [ThiS sulfur-carrier protein]-C-terminal-Gly-aminoethanethioate + L-cysteinyl-[cysteine desulfurase] + A + AMP + 2 H(+)</text>
        <dbReference type="Rhea" id="RHEA:43340"/>
        <dbReference type="Rhea" id="RHEA-COMP:12157"/>
        <dbReference type="Rhea" id="RHEA-COMP:12158"/>
        <dbReference type="Rhea" id="RHEA-COMP:12910"/>
        <dbReference type="Rhea" id="RHEA-COMP:19908"/>
        <dbReference type="ChEBI" id="CHEBI:13193"/>
        <dbReference type="ChEBI" id="CHEBI:15378"/>
        <dbReference type="ChEBI" id="CHEBI:17499"/>
        <dbReference type="ChEBI" id="CHEBI:29950"/>
        <dbReference type="ChEBI" id="CHEBI:61963"/>
        <dbReference type="ChEBI" id="CHEBI:90618"/>
        <dbReference type="ChEBI" id="CHEBI:232372"/>
        <dbReference type="ChEBI" id="CHEBI:456215"/>
    </reaction>
</comment>
<evidence type="ECO:0000256" key="10">
    <source>
        <dbReference type="ARBA" id="ARBA00050570"/>
    </source>
</evidence>
<name>A0A428N3M9_9BACI</name>
<evidence type="ECO:0000256" key="18">
    <source>
        <dbReference type="ARBA" id="ARBA00080570"/>
    </source>
</evidence>
<keyword evidence="5 19" id="KW-0808">Transferase</keyword>
<keyword evidence="4 19" id="KW-0820">tRNA-binding</keyword>
<dbReference type="PANTHER" id="PTHR43209">
    <property type="entry name" value="TRNA SULFURTRANSFERASE"/>
    <property type="match status" value="1"/>
</dbReference>
<keyword evidence="3 19" id="KW-0963">Cytoplasm</keyword>
<dbReference type="GO" id="GO:0000049">
    <property type="term" value="F:tRNA binding"/>
    <property type="evidence" value="ECO:0007669"/>
    <property type="project" value="UniProtKB-UniRule"/>
</dbReference>
<dbReference type="FunFam" id="3.40.50.620:FF:000053">
    <property type="entry name" value="Probable tRNA sulfurtransferase"/>
    <property type="match status" value="1"/>
</dbReference>
<feature type="binding site" evidence="19">
    <location>
        <begin position="209"/>
        <end position="210"/>
    </location>
    <ligand>
        <name>ATP</name>
        <dbReference type="ChEBI" id="CHEBI:30616"/>
    </ligand>
</feature>
<keyword evidence="6 19" id="KW-0547">Nucleotide-binding</keyword>
<dbReference type="GO" id="GO:0052837">
    <property type="term" value="P:thiazole biosynthetic process"/>
    <property type="evidence" value="ECO:0007669"/>
    <property type="project" value="TreeGrafter"/>
</dbReference>
<evidence type="ECO:0000256" key="9">
    <source>
        <dbReference type="ARBA" id="ARBA00022977"/>
    </source>
</evidence>
<evidence type="ECO:0000256" key="14">
    <source>
        <dbReference type="ARBA" id="ARBA00066827"/>
    </source>
</evidence>
<dbReference type="CDD" id="cd11716">
    <property type="entry name" value="THUMP_ThiI"/>
    <property type="match status" value="1"/>
</dbReference>
<feature type="binding site" evidence="19">
    <location>
        <position position="297"/>
    </location>
    <ligand>
        <name>ATP</name>
        <dbReference type="ChEBI" id="CHEBI:30616"/>
    </ligand>
</feature>
<keyword evidence="9 19" id="KW-0784">Thiamine biosynthesis</keyword>
<protein>
    <recommendedName>
        <fullName evidence="15 19">Probable tRNA sulfurtransferase</fullName>
        <ecNumber evidence="14 19">2.8.1.4</ecNumber>
    </recommendedName>
    <alternativeName>
        <fullName evidence="16 19">Sulfur carrier protein ThiS sulfurtransferase</fullName>
    </alternativeName>
    <alternativeName>
        <fullName evidence="17 19">Thiamine biosynthesis protein ThiI</fullName>
    </alternativeName>
    <alternativeName>
        <fullName evidence="18 19">tRNA 4-thiouridine synthase</fullName>
    </alternativeName>
</protein>
<dbReference type="GO" id="GO:0005524">
    <property type="term" value="F:ATP binding"/>
    <property type="evidence" value="ECO:0007669"/>
    <property type="project" value="UniProtKB-UniRule"/>
</dbReference>
<dbReference type="InterPro" id="IPR004114">
    <property type="entry name" value="THUMP_dom"/>
</dbReference>
<evidence type="ECO:0000256" key="6">
    <source>
        <dbReference type="ARBA" id="ARBA00022741"/>
    </source>
</evidence>
<dbReference type="SUPFAM" id="SSF52402">
    <property type="entry name" value="Adenine nucleotide alpha hydrolases-like"/>
    <property type="match status" value="1"/>
</dbReference>
<gene>
    <name evidence="19 21" type="primary">thiI</name>
    <name evidence="21" type="ORF">D7Z54_13005</name>
</gene>
<accession>A0A428N3M9</accession>
<dbReference type="SMART" id="SM00981">
    <property type="entry name" value="THUMP"/>
    <property type="match status" value="1"/>
</dbReference>
<evidence type="ECO:0000256" key="8">
    <source>
        <dbReference type="ARBA" id="ARBA00022884"/>
    </source>
</evidence>
<evidence type="ECO:0000256" key="17">
    <source>
        <dbReference type="ARBA" id="ARBA00077849"/>
    </source>
</evidence>
<comment type="subcellular location">
    <subcellularLocation>
        <location evidence="1 19">Cytoplasm</location>
    </subcellularLocation>
</comment>
<comment type="caution">
    <text evidence="21">The sequence shown here is derived from an EMBL/GenBank/DDBJ whole genome shotgun (WGS) entry which is preliminary data.</text>
</comment>
<dbReference type="InterPro" id="IPR014729">
    <property type="entry name" value="Rossmann-like_a/b/a_fold"/>
</dbReference>
<dbReference type="Pfam" id="PF22025">
    <property type="entry name" value="ThiI_fer"/>
    <property type="match status" value="1"/>
</dbReference>
<dbReference type="Gene3D" id="3.40.50.620">
    <property type="entry name" value="HUPs"/>
    <property type="match status" value="1"/>
</dbReference>
<keyword evidence="22" id="KW-1185">Reference proteome</keyword>
<keyword evidence="7 19" id="KW-0067">ATP-binding</keyword>
<keyword evidence="8 19" id="KW-0694">RNA-binding</keyword>
<dbReference type="InterPro" id="IPR049962">
    <property type="entry name" value="THUMP_ThiI"/>
</dbReference>
<dbReference type="GO" id="GO:0009228">
    <property type="term" value="P:thiamine biosynthetic process"/>
    <property type="evidence" value="ECO:0007669"/>
    <property type="project" value="UniProtKB-KW"/>
</dbReference>
<evidence type="ECO:0000256" key="7">
    <source>
        <dbReference type="ARBA" id="ARBA00022840"/>
    </source>
</evidence>
<proteinExistence type="inferred from homology"/>
<feature type="binding site" evidence="19">
    <location>
        <position position="266"/>
    </location>
    <ligand>
        <name>ATP</name>
        <dbReference type="ChEBI" id="CHEBI:30616"/>
    </ligand>
</feature>
<comment type="similarity">
    <text evidence="13 19">Belongs to the ThiI family.</text>
</comment>
<dbReference type="InterPro" id="IPR049961">
    <property type="entry name" value="ThiI_N"/>
</dbReference>
<feature type="domain" description="THUMP" evidence="20">
    <location>
        <begin position="61"/>
        <end position="166"/>
    </location>
</feature>
<dbReference type="CDD" id="cd01712">
    <property type="entry name" value="PPase_ThiI"/>
    <property type="match status" value="1"/>
</dbReference>
<dbReference type="InterPro" id="IPR054173">
    <property type="entry name" value="ThiI_fer"/>
</dbReference>
<dbReference type="PROSITE" id="PS51165">
    <property type="entry name" value="THUMP"/>
    <property type="match status" value="1"/>
</dbReference>
<dbReference type="Proteomes" id="UP000275076">
    <property type="component" value="Unassembled WGS sequence"/>
</dbReference>
<dbReference type="GO" id="GO:0005829">
    <property type="term" value="C:cytosol"/>
    <property type="evidence" value="ECO:0007669"/>
    <property type="project" value="TreeGrafter"/>
</dbReference>
<dbReference type="InterPro" id="IPR020536">
    <property type="entry name" value="ThiI_AANH"/>
</dbReference>
<comment type="catalytic activity">
    <reaction evidence="10 19">
        <text>[ThiI sulfur-carrier protein]-S-sulfanyl-L-cysteine + a uridine in tRNA + 2 reduced [2Fe-2S]-[ferredoxin] + ATP + H(+) = [ThiI sulfur-carrier protein]-L-cysteine + a 4-thiouridine in tRNA + 2 oxidized [2Fe-2S]-[ferredoxin] + AMP + diphosphate</text>
        <dbReference type="Rhea" id="RHEA:24176"/>
        <dbReference type="Rhea" id="RHEA-COMP:10000"/>
        <dbReference type="Rhea" id="RHEA-COMP:10001"/>
        <dbReference type="Rhea" id="RHEA-COMP:13337"/>
        <dbReference type="Rhea" id="RHEA-COMP:13338"/>
        <dbReference type="Rhea" id="RHEA-COMP:13339"/>
        <dbReference type="Rhea" id="RHEA-COMP:13340"/>
        <dbReference type="ChEBI" id="CHEBI:15378"/>
        <dbReference type="ChEBI" id="CHEBI:29950"/>
        <dbReference type="ChEBI" id="CHEBI:30616"/>
        <dbReference type="ChEBI" id="CHEBI:33019"/>
        <dbReference type="ChEBI" id="CHEBI:33737"/>
        <dbReference type="ChEBI" id="CHEBI:33738"/>
        <dbReference type="ChEBI" id="CHEBI:61963"/>
        <dbReference type="ChEBI" id="CHEBI:65315"/>
        <dbReference type="ChEBI" id="CHEBI:136798"/>
        <dbReference type="ChEBI" id="CHEBI:456215"/>
        <dbReference type="EC" id="2.8.1.4"/>
    </reaction>
</comment>
<dbReference type="SUPFAM" id="SSF143437">
    <property type="entry name" value="THUMP domain-like"/>
    <property type="match status" value="1"/>
</dbReference>
<dbReference type="InterPro" id="IPR003720">
    <property type="entry name" value="tRNA_STrfase"/>
</dbReference>
<evidence type="ECO:0000256" key="4">
    <source>
        <dbReference type="ARBA" id="ARBA00022555"/>
    </source>
</evidence>
<feature type="binding site" evidence="19">
    <location>
        <position position="288"/>
    </location>
    <ligand>
        <name>ATP</name>
        <dbReference type="ChEBI" id="CHEBI:30616"/>
    </ligand>
</feature>
<sequence length="403" mass="45472">MMHYDHILVRYGELALKGKNRAEFENKLKQNIQFAIRDFPDTKVKRTYGRMMIELNRENPEKVMEPLKHVFGLSSFSLAMKSQNEMEQIKETALQAFLQHDGKKRTFKVNARRSYKPFPISSQEANQIIGGHILANTDDVTVDVHHPDIEVNVEIREQGTYVTCGRIEGSGGLPVGTAGKVMLMLSGGIDSPVAGYLALKRGAELEAVHFHSPPYTNERARKKVEDLTKMLTTFGGPVRLHVVPFTELQKAIHANIHSNYAMTIMRRMMLRITEQIAENQNIKALANGESLGQVASQTLESMHTINEVTNLPILRPLVTMDKQEVIGISEKIGTYPISILPYEDCCTIFLPSNSVTRPRRDKAAKFEEAFEFQSYIEEAVAHTETITFGSGQHKEDKDMDDLL</sequence>
<evidence type="ECO:0000256" key="16">
    <source>
        <dbReference type="ARBA" id="ARBA00075337"/>
    </source>
</evidence>
<comment type="pathway">
    <text evidence="2 19">Cofactor biosynthesis; thiamine diphosphate biosynthesis.</text>
</comment>
<evidence type="ECO:0000256" key="13">
    <source>
        <dbReference type="ARBA" id="ARBA00061472"/>
    </source>
</evidence>
<evidence type="ECO:0000313" key="21">
    <source>
        <dbReference type="EMBL" id="RSL32938.1"/>
    </source>
</evidence>
<dbReference type="NCBIfam" id="TIGR00342">
    <property type="entry name" value="tRNA uracil 4-sulfurtransferase ThiI"/>
    <property type="match status" value="1"/>
</dbReference>
<feature type="binding site" evidence="19">
    <location>
        <begin position="184"/>
        <end position="185"/>
    </location>
    <ligand>
        <name>ATP</name>
        <dbReference type="ChEBI" id="CHEBI:30616"/>
    </ligand>
</feature>
<dbReference type="EC" id="2.8.1.4" evidence="14 19"/>
<reference evidence="21 22" key="1">
    <citation type="submission" date="2018-10" db="EMBL/GenBank/DDBJ databases">
        <title>Draft genome sequence of Bacillus salarius IM0101, isolated from a hypersaline soil in Inner Mongolia, China.</title>
        <authorList>
            <person name="Yamprayoonswat W."/>
            <person name="Boonvisut S."/>
            <person name="Jumpathong W."/>
            <person name="Sittihan S."/>
            <person name="Ruangsuj P."/>
            <person name="Wanthongcharoen S."/>
            <person name="Thongpramul N."/>
            <person name="Pimmason S."/>
            <person name="Yu B."/>
            <person name="Yasawong M."/>
        </authorList>
    </citation>
    <scope>NUCLEOTIDE SEQUENCE [LARGE SCALE GENOMIC DNA]</scope>
    <source>
        <strain evidence="21 22">IM0101</strain>
    </source>
</reference>
<evidence type="ECO:0000256" key="12">
    <source>
        <dbReference type="ARBA" id="ARBA00058382"/>
    </source>
</evidence>
<evidence type="ECO:0000256" key="2">
    <source>
        <dbReference type="ARBA" id="ARBA00004948"/>
    </source>
</evidence>
<dbReference type="HAMAP" id="MF_00021">
    <property type="entry name" value="ThiI"/>
    <property type="match status" value="1"/>
</dbReference>
<evidence type="ECO:0000256" key="19">
    <source>
        <dbReference type="HAMAP-Rule" id="MF_00021"/>
    </source>
</evidence>
<dbReference type="GO" id="GO:0140741">
    <property type="term" value="F:tRNA-uracil-4 sulfurtransferase activity"/>
    <property type="evidence" value="ECO:0007669"/>
    <property type="project" value="UniProtKB-EC"/>
</dbReference>
<dbReference type="UniPathway" id="UPA00060"/>
<evidence type="ECO:0000256" key="11">
    <source>
        <dbReference type="ARBA" id="ARBA00052330"/>
    </source>
</evidence>
<evidence type="ECO:0000256" key="1">
    <source>
        <dbReference type="ARBA" id="ARBA00004496"/>
    </source>
</evidence>
<dbReference type="Pfam" id="PF02568">
    <property type="entry name" value="ThiI"/>
    <property type="match status" value="1"/>
</dbReference>
<dbReference type="InterPro" id="IPR050102">
    <property type="entry name" value="tRNA_sulfurtransferase_ThiI"/>
</dbReference>
<dbReference type="GO" id="GO:0002937">
    <property type="term" value="P:tRNA 4-thiouridine biosynthesis"/>
    <property type="evidence" value="ECO:0007669"/>
    <property type="project" value="TreeGrafter"/>
</dbReference>
<dbReference type="AlphaFoldDB" id="A0A428N3M9"/>
<dbReference type="Gene3D" id="3.30.2130.30">
    <property type="match status" value="1"/>
</dbReference>
<evidence type="ECO:0000256" key="15">
    <source>
        <dbReference type="ARBA" id="ARBA00071867"/>
    </source>
</evidence>
<evidence type="ECO:0000256" key="3">
    <source>
        <dbReference type="ARBA" id="ARBA00022490"/>
    </source>
</evidence>
<dbReference type="GO" id="GO:0009229">
    <property type="term" value="P:thiamine diphosphate biosynthetic process"/>
    <property type="evidence" value="ECO:0007669"/>
    <property type="project" value="UniProtKB-UniRule"/>
</dbReference>
<dbReference type="Pfam" id="PF02926">
    <property type="entry name" value="THUMP"/>
    <property type="match status" value="1"/>
</dbReference>
<evidence type="ECO:0000259" key="20">
    <source>
        <dbReference type="PROSITE" id="PS51165"/>
    </source>
</evidence>